<feature type="transmembrane region" description="Helical" evidence="1">
    <location>
        <begin position="198"/>
        <end position="217"/>
    </location>
</feature>
<evidence type="ECO:0000313" key="3">
    <source>
        <dbReference type="Proteomes" id="UP001218218"/>
    </source>
</evidence>
<gene>
    <name evidence="2" type="ORF">DFH08DRAFT_34707</name>
</gene>
<feature type="transmembrane region" description="Helical" evidence="1">
    <location>
        <begin position="123"/>
        <end position="145"/>
    </location>
</feature>
<keyword evidence="1" id="KW-0812">Transmembrane</keyword>
<protein>
    <submittedName>
        <fullName evidence="2">Uncharacterized protein</fullName>
    </submittedName>
</protein>
<dbReference type="Proteomes" id="UP001218218">
    <property type="component" value="Unassembled WGS sequence"/>
</dbReference>
<keyword evidence="3" id="KW-1185">Reference proteome</keyword>
<name>A0AAD7AVN3_9AGAR</name>
<feature type="transmembrane region" description="Helical" evidence="1">
    <location>
        <begin position="6"/>
        <end position="24"/>
    </location>
</feature>
<comment type="caution">
    <text evidence="2">The sequence shown here is derived from an EMBL/GenBank/DDBJ whole genome shotgun (WGS) entry which is preliminary data.</text>
</comment>
<accession>A0AAD7AVN3</accession>
<feature type="transmembrane region" description="Helical" evidence="1">
    <location>
        <begin position="166"/>
        <end position="186"/>
    </location>
</feature>
<sequence length="270" mass="29707">MFIVGVITFILATLHISINCVRMMRGYVDHSSLVGGPVGYLGILPQWDNVFKNTIYTAQSIVGDSVAVYRCWVLWNRSFFVVSIPLLMVLGSAVSAVMAFVVSVKAPPGTTMSESSLDVWIKIFYVLAVAQNIITTTLMGWRIAAADNQVATYRLGRGNLIPVLRILVESAALYLTAQIILLVLYLCDKNAQFIALEAITPIIQGITFNAMTIRITLRSQSQSSAHTVEIATDAHRPTIGSMPLRHISVTVTQTKHTDYDTESQSAREIK</sequence>
<reference evidence="2" key="1">
    <citation type="submission" date="2023-03" db="EMBL/GenBank/DDBJ databases">
        <title>Massive genome expansion in bonnet fungi (Mycena s.s.) driven by repeated elements and novel gene families across ecological guilds.</title>
        <authorList>
            <consortium name="Lawrence Berkeley National Laboratory"/>
            <person name="Harder C.B."/>
            <person name="Miyauchi S."/>
            <person name="Viragh M."/>
            <person name="Kuo A."/>
            <person name="Thoen E."/>
            <person name="Andreopoulos B."/>
            <person name="Lu D."/>
            <person name="Skrede I."/>
            <person name="Drula E."/>
            <person name="Henrissat B."/>
            <person name="Morin E."/>
            <person name="Kohler A."/>
            <person name="Barry K."/>
            <person name="LaButti K."/>
            <person name="Morin E."/>
            <person name="Salamov A."/>
            <person name="Lipzen A."/>
            <person name="Mereny Z."/>
            <person name="Hegedus B."/>
            <person name="Baldrian P."/>
            <person name="Stursova M."/>
            <person name="Weitz H."/>
            <person name="Taylor A."/>
            <person name="Grigoriev I.V."/>
            <person name="Nagy L.G."/>
            <person name="Martin F."/>
            <person name="Kauserud H."/>
        </authorList>
    </citation>
    <scope>NUCLEOTIDE SEQUENCE</scope>
    <source>
        <strain evidence="2">CBHHK002</strain>
    </source>
</reference>
<keyword evidence="1" id="KW-1133">Transmembrane helix</keyword>
<keyword evidence="1" id="KW-0472">Membrane</keyword>
<organism evidence="2 3">
    <name type="scientific">Mycena albidolilacea</name>
    <dbReference type="NCBI Taxonomy" id="1033008"/>
    <lineage>
        <taxon>Eukaryota</taxon>
        <taxon>Fungi</taxon>
        <taxon>Dikarya</taxon>
        <taxon>Basidiomycota</taxon>
        <taxon>Agaricomycotina</taxon>
        <taxon>Agaricomycetes</taxon>
        <taxon>Agaricomycetidae</taxon>
        <taxon>Agaricales</taxon>
        <taxon>Marasmiineae</taxon>
        <taxon>Mycenaceae</taxon>
        <taxon>Mycena</taxon>
    </lineage>
</organism>
<evidence type="ECO:0000313" key="2">
    <source>
        <dbReference type="EMBL" id="KAJ7368863.1"/>
    </source>
</evidence>
<feature type="transmembrane region" description="Helical" evidence="1">
    <location>
        <begin position="79"/>
        <end position="103"/>
    </location>
</feature>
<dbReference type="EMBL" id="JARIHO010000001">
    <property type="protein sequence ID" value="KAJ7368863.1"/>
    <property type="molecule type" value="Genomic_DNA"/>
</dbReference>
<evidence type="ECO:0000256" key="1">
    <source>
        <dbReference type="SAM" id="Phobius"/>
    </source>
</evidence>
<dbReference type="AlphaFoldDB" id="A0AAD7AVN3"/>
<proteinExistence type="predicted"/>